<keyword evidence="1" id="KW-0812">Transmembrane</keyword>
<feature type="transmembrane region" description="Helical" evidence="1">
    <location>
        <begin position="7"/>
        <end position="29"/>
    </location>
</feature>
<dbReference type="AlphaFoldDB" id="A0AAE7C0W4"/>
<gene>
    <name evidence="2" type="ORF">GTN30_10505</name>
</gene>
<proteinExistence type="predicted"/>
<dbReference type="EMBL" id="CP047363">
    <property type="protein sequence ID" value="QIH79075.1"/>
    <property type="molecule type" value="Genomic_DNA"/>
</dbReference>
<dbReference type="Proteomes" id="UP000501122">
    <property type="component" value="Chromosome"/>
</dbReference>
<feature type="transmembrane region" description="Helical" evidence="1">
    <location>
        <begin position="35"/>
        <end position="56"/>
    </location>
</feature>
<evidence type="ECO:0000313" key="2">
    <source>
        <dbReference type="EMBL" id="QIH79075.1"/>
    </source>
</evidence>
<accession>A0AAE7C0W4</accession>
<evidence type="ECO:0000256" key="1">
    <source>
        <dbReference type="SAM" id="Phobius"/>
    </source>
</evidence>
<reference evidence="2" key="1">
    <citation type="journal article" date="2020" name="Antimicrob. Agents Chemother.">
        <title>The novel macrolide resistance genes mef(D), msr(F) and msr(H) are present on resistance islands in Macrococcus canis, Macrococcus caseolyticus and Staphylococcus aureus.</title>
        <authorList>
            <person name="Schwendener S."/>
            <person name="Dona V."/>
            <person name="Perreten V."/>
        </authorList>
    </citation>
    <scope>NUCLEOTIDE SEQUENCE</scope>
    <source>
        <strain evidence="2">Epi0076A</strain>
    </source>
</reference>
<keyword evidence="1" id="KW-0472">Membrane</keyword>
<sequence length="81" mass="9384">MNNTIKLIIASLLTLIPVIGIVSIVFIMLEIIRRNFSLSALTWVILGIIVQIYFIYSGLNMFKIFNLEEIQYNFIYINKAN</sequence>
<protein>
    <submittedName>
        <fullName evidence="2">Uncharacterized protein</fullName>
    </submittedName>
</protein>
<keyword evidence="1" id="KW-1133">Transmembrane helix</keyword>
<organism evidence="2 3">
    <name type="scientific">Macrococcoides canis</name>
    <dbReference type="NCBI Taxonomy" id="1855823"/>
    <lineage>
        <taxon>Bacteria</taxon>
        <taxon>Bacillati</taxon>
        <taxon>Bacillota</taxon>
        <taxon>Bacilli</taxon>
        <taxon>Bacillales</taxon>
        <taxon>Staphylococcaceae</taxon>
        <taxon>Macrococcoides</taxon>
    </lineage>
</organism>
<evidence type="ECO:0000313" key="3">
    <source>
        <dbReference type="Proteomes" id="UP000501122"/>
    </source>
</evidence>
<dbReference type="RefSeq" id="WP_164953819.1">
    <property type="nucleotide sequence ID" value="NZ_CP046363.1"/>
</dbReference>
<name>A0AAE7C0W4_9STAP</name>